<protein>
    <submittedName>
        <fullName evidence="3">Uncharacterized protein</fullName>
    </submittedName>
</protein>
<keyword evidence="1" id="KW-0175">Coiled coil</keyword>
<name>A0A7S3QZJ1_DUNTE</name>
<accession>A0A7S3QZJ1</accession>
<feature type="coiled-coil region" evidence="1">
    <location>
        <begin position="131"/>
        <end position="163"/>
    </location>
</feature>
<feature type="region of interest" description="Disordered" evidence="2">
    <location>
        <begin position="74"/>
        <end position="112"/>
    </location>
</feature>
<evidence type="ECO:0000256" key="1">
    <source>
        <dbReference type="SAM" id="Coils"/>
    </source>
</evidence>
<reference evidence="3" key="1">
    <citation type="submission" date="2021-01" db="EMBL/GenBank/DDBJ databases">
        <authorList>
            <person name="Corre E."/>
            <person name="Pelletier E."/>
            <person name="Niang G."/>
            <person name="Scheremetjew M."/>
            <person name="Finn R."/>
            <person name="Kale V."/>
            <person name="Holt S."/>
            <person name="Cochrane G."/>
            <person name="Meng A."/>
            <person name="Brown T."/>
            <person name="Cohen L."/>
        </authorList>
    </citation>
    <scope>NUCLEOTIDE SEQUENCE</scope>
    <source>
        <strain evidence="3">CCMP1320</strain>
    </source>
</reference>
<organism evidence="3">
    <name type="scientific">Dunaliella tertiolecta</name>
    <name type="common">Green alga</name>
    <dbReference type="NCBI Taxonomy" id="3047"/>
    <lineage>
        <taxon>Eukaryota</taxon>
        <taxon>Viridiplantae</taxon>
        <taxon>Chlorophyta</taxon>
        <taxon>core chlorophytes</taxon>
        <taxon>Chlorophyceae</taxon>
        <taxon>CS clade</taxon>
        <taxon>Chlamydomonadales</taxon>
        <taxon>Dunaliellaceae</taxon>
        <taxon>Dunaliella</taxon>
    </lineage>
</organism>
<gene>
    <name evidence="3" type="ORF">DTER00134_LOCUS13188</name>
</gene>
<dbReference type="AlphaFoldDB" id="A0A7S3QZJ1"/>
<evidence type="ECO:0000256" key="2">
    <source>
        <dbReference type="SAM" id="MobiDB-lite"/>
    </source>
</evidence>
<evidence type="ECO:0000313" key="3">
    <source>
        <dbReference type="EMBL" id="CAE0498115.1"/>
    </source>
</evidence>
<proteinExistence type="predicted"/>
<feature type="compositionally biased region" description="Basic and acidic residues" evidence="2">
    <location>
        <begin position="103"/>
        <end position="112"/>
    </location>
</feature>
<sequence length="193" mass="22025">MLDNSTNAFHMERVKKEFFQEMYKKGKLPDTVTTEARDLYTKSYHQTGPRLFPGPGGIDTTLATMLREAERHIDAAQVPSKPSCSRKTADAQAGATPQSQGTRQERSKAHRELQERLDHVSHLLQAERHCRNISEEQLIQAQLEKEREERKLAEQRVAEMREQQSKVVPGDIVPYKSSSLANYSSAVGSKWFR</sequence>
<dbReference type="EMBL" id="HBIP01022096">
    <property type="protein sequence ID" value="CAE0498115.1"/>
    <property type="molecule type" value="Transcribed_RNA"/>
</dbReference>